<accession>I3YZE2</accession>
<gene>
    <name evidence="1" type="ordered locus">Aeqsu_2919</name>
</gene>
<keyword evidence="2" id="KW-1185">Reference proteome</keyword>
<dbReference type="Proteomes" id="UP000006049">
    <property type="component" value="Chromosome"/>
</dbReference>
<dbReference type="SUPFAM" id="SSF51161">
    <property type="entry name" value="Trimeric LpxA-like enzymes"/>
    <property type="match status" value="1"/>
</dbReference>
<dbReference type="EMBL" id="CP003280">
    <property type="protein sequence ID" value="AFL82360.1"/>
    <property type="molecule type" value="Genomic_DNA"/>
</dbReference>
<dbReference type="PATRIC" id="fig|746697.3.peg.2971"/>
<sequence length="168" mass="18874">MISTLLNIYRNYKKKYYLNIILKKAKSYILPLKVNGVSYINENTYLGKNVNFNGMKIMGKGKVTIGDNFHSGMDCLIITDTHNFMGEKIPYDDTYIIKDVTVEDNVWLGHGVIILGGVTIGEGCIIQAGSVVVKSLPPCSIAGGHPAVVFKKRDEEHYYLLKDQKKFH</sequence>
<dbReference type="CDD" id="cd04647">
    <property type="entry name" value="LbH_MAT_like"/>
    <property type="match status" value="1"/>
</dbReference>
<evidence type="ECO:0000313" key="2">
    <source>
        <dbReference type="Proteomes" id="UP000006049"/>
    </source>
</evidence>
<dbReference type="RefSeq" id="WP_014783609.1">
    <property type="nucleotide sequence ID" value="NC_018013.1"/>
</dbReference>
<dbReference type="KEGG" id="asl:Aeqsu_2919"/>
<evidence type="ECO:0000313" key="1">
    <source>
        <dbReference type="EMBL" id="AFL82360.1"/>
    </source>
</evidence>
<dbReference type="Pfam" id="PF00132">
    <property type="entry name" value="Hexapep"/>
    <property type="match status" value="1"/>
</dbReference>
<proteinExistence type="predicted"/>
<dbReference type="PANTHER" id="PTHR23416">
    <property type="entry name" value="SIALIC ACID SYNTHASE-RELATED"/>
    <property type="match status" value="1"/>
</dbReference>
<dbReference type="HOGENOM" id="CLU_051638_7_3_10"/>
<protein>
    <recommendedName>
        <fullName evidence="3">Acetyltransferase (Isoleucine patch superfamily)</fullName>
    </recommendedName>
</protein>
<dbReference type="STRING" id="746697.Aeqsu_2919"/>
<organism evidence="1 2">
    <name type="scientific">Aequorivita sublithincola (strain DSM 14238 / LMG 21431 / ACAM 643 / 9-3)</name>
    <dbReference type="NCBI Taxonomy" id="746697"/>
    <lineage>
        <taxon>Bacteria</taxon>
        <taxon>Pseudomonadati</taxon>
        <taxon>Bacteroidota</taxon>
        <taxon>Flavobacteriia</taxon>
        <taxon>Flavobacteriales</taxon>
        <taxon>Flavobacteriaceae</taxon>
        <taxon>Aequorivita</taxon>
    </lineage>
</organism>
<dbReference type="InterPro" id="IPR051159">
    <property type="entry name" value="Hexapeptide_acetyltransf"/>
</dbReference>
<name>I3YZE2_AEQSU</name>
<dbReference type="AlphaFoldDB" id="I3YZE2"/>
<dbReference type="InterPro" id="IPR011004">
    <property type="entry name" value="Trimer_LpxA-like_sf"/>
</dbReference>
<dbReference type="eggNOG" id="COG0110">
    <property type="taxonomic scope" value="Bacteria"/>
</dbReference>
<dbReference type="InterPro" id="IPR001451">
    <property type="entry name" value="Hexapep"/>
</dbReference>
<dbReference type="Gene3D" id="2.160.10.10">
    <property type="entry name" value="Hexapeptide repeat proteins"/>
    <property type="match status" value="1"/>
</dbReference>
<evidence type="ECO:0008006" key="3">
    <source>
        <dbReference type="Google" id="ProtNLM"/>
    </source>
</evidence>
<dbReference type="PANTHER" id="PTHR23416:SF78">
    <property type="entry name" value="LIPOPOLYSACCHARIDE BIOSYNTHESIS O-ACETYL TRANSFERASE WBBJ-RELATED"/>
    <property type="match status" value="1"/>
</dbReference>
<dbReference type="OrthoDB" id="9812571at2"/>
<reference evidence="1 2" key="1">
    <citation type="submission" date="2012-06" db="EMBL/GenBank/DDBJ databases">
        <title>The complete genome of Aequorivita sublithincola DSM 14238.</title>
        <authorList>
            <consortium name="US DOE Joint Genome Institute (JGI-PGF)"/>
            <person name="Lucas S."/>
            <person name="Copeland A."/>
            <person name="Lapidus A."/>
            <person name="Goodwin L."/>
            <person name="Pitluck S."/>
            <person name="Peters L."/>
            <person name="Munk A.C.C."/>
            <person name="Kyrpides N."/>
            <person name="Mavromatis K."/>
            <person name="Pagani I."/>
            <person name="Ivanova N."/>
            <person name="Ovchinnikova G."/>
            <person name="Zeytun A."/>
            <person name="Detter J.C."/>
            <person name="Han C."/>
            <person name="Land M."/>
            <person name="Hauser L."/>
            <person name="Markowitz V."/>
            <person name="Cheng J.-F."/>
            <person name="Hugenholtz P."/>
            <person name="Woyke T."/>
            <person name="Wu D."/>
            <person name="Tindall B."/>
            <person name="Faehnrich R."/>
            <person name="Brambilla E."/>
            <person name="Klenk H.-P."/>
            <person name="Eisen J.A."/>
        </authorList>
    </citation>
    <scope>NUCLEOTIDE SEQUENCE [LARGE SCALE GENOMIC DNA]</scope>
    <source>
        <strain evidence="2">DSM 14238 / LMG 21431 / ACAM 643 / 9-3</strain>
    </source>
</reference>